<gene>
    <name evidence="1" type="ORF">LCGC14_1991820</name>
</gene>
<comment type="caution">
    <text evidence="1">The sequence shown here is derived from an EMBL/GenBank/DDBJ whole genome shotgun (WGS) entry which is preliminary data.</text>
</comment>
<dbReference type="AlphaFoldDB" id="A0A0F9HJ85"/>
<protein>
    <submittedName>
        <fullName evidence="1">Uncharacterized protein</fullName>
    </submittedName>
</protein>
<evidence type="ECO:0000313" key="1">
    <source>
        <dbReference type="EMBL" id="KKL81735.1"/>
    </source>
</evidence>
<accession>A0A0F9HJ85</accession>
<reference evidence="1" key="1">
    <citation type="journal article" date="2015" name="Nature">
        <title>Complex archaea that bridge the gap between prokaryotes and eukaryotes.</title>
        <authorList>
            <person name="Spang A."/>
            <person name="Saw J.H."/>
            <person name="Jorgensen S.L."/>
            <person name="Zaremba-Niedzwiedzka K."/>
            <person name="Martijn J."/>
            <person name="Lind A.E."/>
            <person name="van Eijk R."/>
            <person name="Schleper C."/>
            <person name="Guy L."/>
            <person name="Ettema T.J."/>
        </authorList>
    </citation>
    <scope>NUCLEOTIDE SEQUENCE</scope>
</reference>
<proteinExistence type="predicted"/>
<dbReference type="EMBL" id="LAZR01022478">
    <property type="protein sequence ID" value="KKL81735.1"/>
    <property type="molecule type" value="Genomic_DNA"/>
</dbReference>
<sequence>MGGRDHSVECDTCGEWRGGFNDMKCLCSEHLSASSDTFAGLREPVGDVPDDGAIAEIVAALDRGEDEVGL</sequence>
<name>A0A0F9HJ85_9ZZZZ</name>
<organism evidence="1">
    <name type="scientific">marine sediment metagenome</name>
    <dbReference type="NCBI Taxonomy" id="412755"/>
    <lineage>
        <taxon>unclassified sequences</taxon>
        <taxon>metagenomes</taxon>
        <taxon>ecological metagenomes</taxon>
    </lineage>
</organism>